<sequence>MTPLYLVIKTQTSQNTKPNYTVADIVPHGLPFPPSPSATHTISSYHIARNIPHVTASITETYDIKLSWPYDAFPAVAVVAASNDKEAAGIAMHEAVDAFVEEAAGQAGERGEEMVKRRIKTSYDAEYDLVFAAGMETGRGEHVCFEMFCVEIGPGRVDGAEGVIGRGRGREGLKEDADGRGGVGGDGDVEMEDVFS</sequence>
<evidence type="ECO:0000256" key="1">
    <source>
        <dbReference type="SAM" id="MobiDB-lite"/>
    </source>
</evidence>
<dbReference type="AlphaFoldDB" id="A0A9P4PPY0"/>
<gene>
    <name evidence="2" type="ORF">P171DRAFT_481314</name>
</gene>
<proteinExistence type="predicted"/>
<feature type="region of interest" description="Disordered" evidence="1">
    <location>
        <begin position="167"/>
        <end position="196"/>
    </location>
</feature>
<name>A0A9P4PPY0_9PLEO</name>
<evidence type="ECO:0000313" key="3">
    <source>
        <dbReference type="Proteomes" id="UP000799764"/>
    </source>
</evidence>
<dbReference type="EMBL" id="MU001495">
    <property type="protein sequence ID" value="KAF2448231.1"/>
    <property type="molecule type" value="Genomic_DNA"/>
</dbReference>
<protein>
    <submittedName>
        <fullName evidence="2">Uncharacterized protein</fullName>
    </submittedName>
</protein>
<feature type="compositionally biased region" description="Acidic residues" evidence="1">
    <location>
        <begin position="187"/>
        <end position="196"/>
    </location>
</feature>
<comment type="caution">
    <text evidence="2">The sequence shown here is derived from an EMBL/GenBank/DDBJ whole genome shotgun (WGS) entry which is preliminary data.</text>
</comment>
<keyword evidence="3" id="KW-1185">Reference proteome</keyword>
<feature type="compositionally biased region" description="Basic and acidic residues" evidence="1">
    <location>
        <begin position="168"/>
        <end position="179"/>
    </location>
</feature>
<dbReference type="Proteomes" id="UP000799764">
    <property type="component" value="Unassembled WGS sequence"/>
</dbReference>
<dbReference type="OrthoDB" id="3793261at2759"/>
<accession>A0A9P4PPY0</accession>
<organism evidence="2 3">
    <name type="scientific">Karstenula rhodostoma CBS 690.94</name>
    <dbReference type="NCBI Taxonomy" id="1392251"/>
    <lineage>
        <taxon>Eukaryota</taxon>
        <taxon>Fungi</taxon>
        <taxon>Dikarya</taxon>
        <taxon>Ascomycota</taxon>
        <taxon>Pezizomycotina</taxon>
        <taxon>Dothideomycetes</taxon>
        <taxon>Pleosporomycetidae</taxon>
        <taxon>Pleosporales</taxon>
        <taxon>Massarineae</taxon>
        <taxon>Didymosphaeriaceae</taxon>
        <taxon>Karstenula</taxon>
    </lineage>
</organism>
<evidence type="ECO:0000313" key="2">
    <source>
        <dbReference type="EMBL" id="KAF2448231.1"/>
    </source>
</evidence>
<reference evidence="2" key="1">
    <citation type="journal article" date="2020" name="Stud. Mycol.">
        <title>101 Dothideomycetes genomes: a test case for predicting lifestyles and emergence of pathogens.</title>
        <authorList>
            <person name="Haridas S."/>
            <person name="Albert R."/>
            <person name="Binder M."/>
            <person name="Bloem J."/>
            <person name="Labutti K."/>
            <person name="Salamov A."/>
            <person name="Andreopoulos B."/>
            <person name="Baker S."/>
            <person name="Barry K."/>
            <person name="Bills G."/>
            <person name="Bluhm B."/>
            <person name="Cannon C."/>
            <person name="Castanera R."/>
            <person name="Culley D."/>
            <person name="Daum C."/>
            <person name="Ezra D."/>
            <person name="Gonzalez J."/>
            <person name="Henrissat B."/>
            <person name="Kuo A."/>
            <person name="Liang C."/>
            <person name="Lipzen A."/>
            <person name="Lutzoni F."/>
            <person name="Magnuson J."/>
            <person name="Mondo S."/>
            <person name="Nolan M."/>
            <person name="Ohm R."/>
            <person name="Pangilinan J."/>
            <person name="Park H.-J."/>
            <person name="Ramirez L."/>
            <person name="Alfaro M."/>
            <person name="Sun H."/>
            <person name="Tritt A."/>
            <person name="Yoshinaga Y."/>
            <person name="Zwiers L.-H."/>
            <person name="Turgeon B."/>
            <person name="Goodwin S."/>
            <person name="Spatafora J."/>
            <person name="Crous P."/>
            <person name="Grigoriev I."/>
        </authorList>
    </citation>
    <scope>NUCLEOTIDE SEQUENCE</scope>
    <source>
        <strain evidence="2">CBS 690.94</strain>
    </source>
</reference>